<dbReference type="GO" id="GO:0016491">
    <property type="term" value="F:oxidoreductase activity"/>
    <property type="evidence" value="ECO:0007669"/>
    <property type="project" value="UniProtKB-KW"/>
</dbReference>
<organism evidence="7 8">
    <name type="scientific">Desulfomonile tiedjei</name>
    <dbReference type="NCBI Taxonomy" id="2358"/>
    <lineage>
        <taxon>Bacteria</taxon>
        <taxon>Pseudomonadati</taxon>
        <taxon>Thermodesulfobacteriota</taxon>
        <taxon>Desulfomonilia</taxon>
        <taxon>Desulfomonilales</taxon>
        <taxon>Desulfomonilaceae</taxon>
        <taxon>Desulfomonile</taxon>
    </lineage>
</organism>
<dbReference type="AlphaFoldDB" id="A0A9D6V8A0"/>
<evidence type="ECO:0000256" key="2">
    <source>
        <dbReference type="ARBA" id="ARBA00008072"/>
    </source>
</evidence>
<dbReference type="Proteomes" id="UP000807825">
    <property type="component" value="Unassembled WGS sequence"/>
</dbReference>
<keyword evidence="6" id="KW-1133">Transmembrane helix</keyword>
<dbReference type="InterPro" id="IPR011032">
    <property type="entry name" value="GroES-like_sf"/>
</dbReference>
<gene>
    <name evidence="7" type="ORF">HY912_15215</name>
</gene>
<evidence type="ECO:0000256" key="3">
    <source>
        <dbReference type="ARBA" id="ARBA00022723"/>
    </source>
</evidence>
<dbReference type="EMBL" id="JACRDE010000395">
    <property type="protein sequence ID" value="MBI5250837.1"/>
    <property type="molecule type" value="Genomic_DNA"/>
</dbReference>
<keyword evidence="4" id="KW-0862">Zinc</keyword>
<feature type="transmembrane region" description="Helical" evidence="6">
    <location>
        <begin position="151"/>
        <end position="176"/>
    </location>
</feature>
<evidence type="ECO:0000256" key="4">
    <source>
        <dbReference type="ARBA" id="ARBA00022833"/>
    </source>
</evidence>
<dbReference type="InterPro" id="IPR036291">
    <property type="entry name" value="NAD(P)-bd_dom_sf"/>
</dbReference>
<comment type="similarity">
    <text evidence="2">Belongs to the zinc-containing alcohol dehydrogenase family.</text>
</comment>
<keyword evidence="5" id="KW-0560">Oxidoreductase</keyword>
<dbReference type="Gene3D" id="3.40.50.720">
    <property type="entry name" value="NAD(P)-binding Rossmann-like Domain"/>
    <property type="match status" value="1"/>
</dbReference>
<protein>
    <submittedName>
        <fullName evidence="7">Zinc-binding alcohol dehydrogenase</fullName>
    </submittedName>
</protein>
<proteinExistence type="inferred from homology"/>
<evidence type="ECO:0000313" key="7">
    <source>
        <dbReference type="EMBL" id="MBI5250837.1"/>
    </source>
</evidence>
<evidence type="ECO:0000256" key="1">
    <source>
        <dbReference type="ARBA" id="ARBA00001947"/>
    </source>
</evidence>
<dbReference type="CDD" id="cd08255">
    <property type="entry name" value="2-desacetyl-2-hydroxyethyl_bacteriochlorophyllide_like"/>
    <property type="match status" value="1"/>
</dbReference>
<dbReference type="SUPFAM" id="SSF50129">
    <property type="entry name" value="GroES-like"/>
    <property type="match status" value="1"/>
</dbReference>
<dbReference type="SUPFAM" id="SSF51735">
    <property type="entry name" value="NAD(P)-binding Rossmann-fold domains"/>
    <property type="match status" value="1"/>
</dbReference>
<comment type="cofactor">
    <cofactor evidence="1">
        <name>Zn(2+)</name>
        <dbReference type="ChEBI" id="CHEBI:29105"/>
    </cofactor>
</comment>
<dbReference type="Gene3D" id="3.90.180.10">
    <property type="entry name" value="Medium-chain alcohol dehydrogenases, catalytic domain"/>
    <property type="match status" value="2"/>
</dbReference>
<accession>A0A9D6V8A0</accession>
<reference evidence="7" key="1">
    <citation type="submission" date="2020-07" db="EMBL/GenBank/DDBJ databases">
        <title>Huge and variable diversity of episymbiotic CPR bacteria and DPANN archaea in groundwater ecosystems.</title>
        <authorList>
            <person name="He C.Y."/>
            <person name="Keren R."/>
            <person name="Whittaker M."/>
            <person name="Farag I.F."/>
            <person name="Doudna J."/>
            <person name="Cate J.H.D."/>
            <person name="Banfield J.F."/>
        </authorList>
    </citation>
    <scope>NUCLEOTIDE SEQUENCE</scope>
    <source>
        <strain evidence="7">NC_groundwater_1664_Pr3_B-0.1um_52_9</strain>
    </source>
</reference>
<evidence type="ECO:0000256" key="5">
    <source>
        <dbReference type="ARBA" id="ARBA00023002"/>
    </source>
</evidence>
<sequence>MKNLSVEFRAPYAVAAVEEPFPDLPRNNVLVETLCSAISPGTEMLLYRGLWPADLPVDDSIPSLAGKFAYPLKYGYSCVGKVIETGASVDRNWLGQIVFSFNPHRSYFASPPEHLIPVPPELSAEEAAFLPNMETAVSFLMDGRPIIGERVLIIGQGIVGLLTAGLLAGFPLQLLVTLDKYPLRREKSSALGACALDPGDPELSARILELLGAEHSRSGADLVYELSGNPAALDTAISAAGFGGRVVIGSWYGGKRAAIDLGGRFHRGRIKLISSQVSALAPEFTGLWTKSRRLTLALRMLERLKPSSLITHRFHVSRVSEAYKLLDEQPENAIQVILTYED</sequence>
<evidence type="ECO:0000313" key="8">
    <source>
        <dbReference type="Proteomes" id="UP000807825"/>
    </source>
</evidence>
<name>A0A9D6V8A0_9BACT</name>
<comment type="caution">
    <text evidence="7">The sequence shown here is derived from an EMBL/GenBank/DDBJ whole genome shotgun (WGS) entry which is preliminary data.</text>
</comment>
<dbReference type="GO" id="GO:0046872">
    <property type="term" value="F:metal ion binding"/>
    <property type="evidence" value="ECO:0007669"/>
    <property type="project" value="UniProtKB-KW"/>
</dbReference>
<keyword evidence="6" id="KW-0472">Membrane</keyword>
<keyword evidence="6" id="KW-0812">Transmembrane</keyword>
<evidence type="ECO:0000256" key="6">
    <source>
        <dbReference type="SAM" id="Phobius"/>
    </source>
</evidence>
<keyword evidence="3" id="KW-0479">Metal-binding</keyword>
<dbReference type="PANTHER" id="PTHR43350">
    <property type="entry name" value="NAD-DEPENDENT ALCOHOL DEHYDROGENASE"/>
    <property type="match status" value="1"/>
</dbReference>
<dbReference type="PANTHER" id="PTHR43350:SF19">
    <property type="entry name" value="D-GULOSIDE 3-DEHYDROGENASE"/>
    <property type="match status" value="1"/>
</dbReference>